<dbReference type="Pfam" id="PF01420">
    <property type="entry name" value="Methylase_S"/>
    <property type="match status" value="2"/>
</dbReference>
<dbReference type="Gene3D" id="3.90.220.20">
    <property type="entry name" value="DNA methylase specificity domains"/>
    <property type="match status" value="2"/>
</dbReference>
<feature type="compositionally biased region" description="Basic and acidic residues" evidence="4">
    <location>
        <begin position="525"/>
        <end position="535"/>
    </location>
</feature>
<evidence type="ECO:0000256" key="3">
    <source>
        <dbReference type="ARBA" id="ARBA00023125"/>
    </source>
</evidence>
<evidence type="ECO:0000256" key="1">
    <source>
        <dbReference type="ARBA" id="ARBA00010923"/>
    </source>
</evidence>
<name>H1Z266_9EURY</name>
<dbReference type="PANTHER" id="PTHR43140:SF1">
    <property type="entry name" value="TYPE I RESTRICTION ENZYME ECOKI SPECIFICITY SUBUNIT"/>
    <property type="match status" value="1"/>
</dbReference>
<keyword evidence="7" id="KW-1185">Reference proteome</keyword>
<dbReference type="AlphaFoldDB" id="H1Z266"/>
<keyword evidence="3" id="KW-0238">DNA-binding</keyword>
<reference evidence="6 7" key="1">
    <citation type="submission" date="2011-10" db="EMBL/GenBank/DDBJ databases">
        <title>The Improved High-Quality Draft genome of Methanoplanus limicola DSM 2279.</title>
        <authorList>
            <consortium name="US DOE Joint Genome Institute (JGI-PGF)"/>
            <person name="Lucas S."/>
            <person name="Copeland A."/>
            <person name="Lapidus A."/>
            <person name="Glavina del Rio T."/>
            <person name="Dalin E."/>
            <person name="Tice H."/>
            <person name="Bruce D."/>
            <person name="Goodwin L."/>
            <person name="Pitluck S."/>
            <person name="Peters L."/>
            <person name="Mikhailova N."/>
            <person name="Lu M."/>
            <person name="Kyrpides N."/>
            <person name="Mavromatis K."/>
            <person name="Ivanova N."/>
            <person name="Markowitz V."/>
            <person name="Cheng J.-F."/>
            <person name="Hugenholtz P."/>
            <person name="Woyke T."/>
            <person name="Wu D."/>
            <person name="Wirth R."/>
            <person name="Brambilla E.-M."/>
            <person name="Klenk H.-P."/>
            <person name="Eisen J.A."/>
        </authorList>
    </citation>
    <scope>NUCLEOTIDE SEQUENCE [LARGE SCALE GENOMIC DNA]</scope>
    <source>
        <strain evidence="6 7">DSM 2279</strain>
    </source>
</reference>
<dbReference type="EMBL" id="CM001436">
    <property type="protein sequence ID" value="EHQ36411.1"/>
    <property type="molecule type" value="Genomic_DNA"/>
</dbReference>
<feature type="region of interest" description="Disordered" evidence="4">
    <location>
        <begin position="500"/>
        <end position="542"/>
    </location>
</feature>
<dbReference type="CDD" id="cd17515">
    <property type="entry name" value="RMtype1_S_MjaORF132P_Sau1132ORF3780P-TRD1-CR1_like"/>
    <property type="match status" value="1"/>
</dbReference>
<dbReference type="STRING" id="937775.Metlim_2357"/>
<protein>
    <submittedName>
        <fullName evidence="6">Restriction modification system DNA specificity domain-containing protein</fullName>
    </submittedName>
</protein>
<dbReference type="GO" id="GO:0009307">
    <property type="term" value="P:DNA restriction-modification system"/>
    <property type="evidence" value="ECO:0007669"/>
    <property type="project" value="UniProtKB-KW"/>
</dbReference>
<dbReference type="SUPFAM" id="SSF116734">
    <property type="entry name" value="DNA methylase specificity domain"/>
    <property type="match status" value="2"/>
</dbReference>
<comment type="similarity">
    <text evidence="1">Belongs to the type-I restriction system S methylase family.</text>
</comment>
<evidence type="ECO:0000256" key="4">
    <source>
        <dbReference type="SAM" id="MobiDB-lite"/>
    </source>
</evidence>
<evidence type="ECO:0000259" key="5">
    <source>
        <dbReference type="Pfam" id="PF01420"/>
    </source>
</evidence>
<keyword evidence="2" id="KW-0680">Restriction system</keyword>
<dbReference type="GO" id="GO:0003677">
    <property type="term" value="F:DNA binding"/>
    <property type="evidence" value="ECO:0007669"/>
    <property type="project" value="UniProtKB-KW"/>
</dbReference>
<gene>
    <name evidence="6" type="ORF">Metlim_2357</name>
</gene>
<feature type="compositionally biased region" description="Basic and acidic residues" evidence="4">
    <location>
        <begin position="500"/>
        <end position="516"/>
    </location>
</feature>
<dbReference type="InterPro" id="IPR000055">
    <property type="entry name" value="Restrct_endonuc_typeI_TRD"/>
</dbReference>
<evidence type="ECO:0000313" key="6">
    <source>
        <dbReference type="EMBL" id="EHQ36411.1"/>
    </source>
</evidence>
<accession>H1Z266</accession>
<dbReference type="InterPro" id="IPR051212">
    <property type="entry name" value="Type-I_RE_S_subunit"/>
</dbReference>
<organism evidence="6 7">
    <name type="scientific">Methanoplanus limicola DSM 2279</name>
    <dbReference type="NCBI Taxonomy" id="937775"/>
    <lineage>
        <taxon>Archaea</taxon>
        <taxon>Methanobacteriati</taxon>
        <taxon>Methanobacteriota</taxon>
        <taxon>Stenosarchaea group</taxon>
        <taxon>Methanomicrobia</taxon>
        <taxon>Methanomicrobiales</taxon>
        <taxon>Methanomicrobiaceae</taxon>
        <taxon>Methanoplanus</taxon>
    </lineage>
</organism>
<proteinExistence type="inferred from homology"/>
<sequence length="542" mass="60867">MTNISEIPLNWANVIIETICNTTSGGTPSRKNSSYYEGNIPWLKSGELDYNIIYSSEETISESGLDNSSTKMIPKGTILIALYGATVGKLAVLGIDAAINQAICAIFVPTSLSKKYLYWFLFAQRSKLLNLRKGGAQPNISQKIINEIEVILPPLPEQHRIVEKIEEEFTRLDAGVAELKKAKALIPKYRQSVLKSAMCGDLTKEWRAENPDAESAEVLLERSLNNLRHKWETEQLNKFNEREKVQKNDKWKLKYRPPITSKNLPQIKLPQSWIWVSPDEIKDCNDPYALAIGPFGSNLKVSDYQTKGVPLIFVKNIRSGVFQDDNTKYVSMDKSLELKPHVVNGGNVLITKMGDPPGDACLYPKDSQKAIITADCIKLNVSDEIQDPLFFVYAINSDIIKAQILHITKGVAQKKVSLERFKTIGIPLPPLSEQHEIVSEIERRFSVIDEVERAVDESLVRAESLRQSILKKAFEGKLVPQDPDDEPASVLLERILAEKKGKKEEAEEKKKAEAAKRVKQGKKSKGNEKEKKAERGQTSVRS</sequence>
<dbReference type="OrthoDB" id="112119at2157"/>
<dbReference type="InterPro" id="IPR044946">
    <property type="entry name" value="Restrct_endonuc_typeI_TRD_sf"/>
</dbReference>
<dbReference type="RefSeq" id="WP_004078667.1">
    <property type="nucleotide sequence ID" value="NZ_CM001436.1"/>
</dbReference>
<dbReference type="InParanoid" id="H1Z266"/>
<feature type="domain" description="Type I restriction modification DNA specificity" evidence="5">
    <location>
        <begin position="343"/>
        <end position="443"/>
    </location>
</feature>
<evidence type="ECO:0000313" key="7">
    <source>
        <dbReference type="Proteomes" id="UP000005741"/>
    </source>
</evidence>
<dbReference type="PATRIC" id="fig|937775.9.peg.2663"/>
<dbReference type="HOGENOM" id="CLU_021095_10_2_2"/>
<dbReference type="PANTHER" id="PTHR43140">
    <property type="entry name" value="TYPE-1 RESTRICTION ENZYME ECOKI SPECIFICITY PROTEIN"/>
    <property type="match status" value="1"/>
</dbReference>
<feature type="domain" description="Type I restriction modification DNA specificity" evidence="5">
    <location>
        <begin position="8"/>
        <end position="166"/>
    </location>
</feature>
<dbReference type="Proteomes" id="UP000005741">
    <property type="component" value="Chromosome"/>
</dbReference>
<dbReference type="REBASE" id="95913">
    <property type="entry name" value="S.Mli2279ORF2352P"/>
</dbReference>
<evidence type="ECO:0000256" key="2">
    <source>
        <dbReference type="ARBA" id="ARBA00022747"/>
    </source>
</evidence>